<dbReference type="Pfam" id="PF00346">
    <property type="entry name" value="Complex1_49kDa"/>
    <property type="match status" value="1"/>
</dbReference>
<proteinExistence type="predicted"/>
<dbReference type="GO" id="GO:0048038">
    <property type="term" value="F:quinone binding"/>
    <property type="evidence" value="ECO:0007669"/>
    <property type="project" value="InterPro"/>
</dbReference>
<keyword evidence="2" id="KW-0520">NAD</keyword>
<dbReference type="Gene3D" id="1.10.645.10">
    <property type="entry name" value="Cytochrome-c3 Hydrogenase, chain B"/>
    <property type="match status" value="1"/>
</dbReference>
<dbReference type="PATRIC" id="fig|679936.5.peg.3140"/>
<keyword evidence="1" id="KW-0560">Oxidoreductase</keyword>
<evidence type="ECO:0000259" key="3">
    <source>
        <dbReference type="Pfam" id="PF00329"/>
    </source>
</evidence>
<evidence type="ECO:0000256" key="2">
    <source>
        <dbReference type="ARBA" id="ARBA00023027"/>
    </source>
</evidence>
<feature type="domain" description="NADH:ubiquinone oxidoreductase 30kDa subunit" evidence="3">
    <location>
        <begin position="44"/>
        <end position="88"/>
    </location>
</feature>
<dbReference type="GO" id="GO:0051287">
    <property type="term" value="F:NAD binding"/>
    <property type="evidence" value="ECO:0007669"/>
    <property type="project" value="InterPro"/>
</dbReference>
<evidence type="ECO:0000313" key="6">
    <source>
        <dbReference type="Proteomes" id="UP000005439"/>
    </source>
</evidence>
<dbReference type="SUPFAM" id="SSF143243">
    <property type="entry name" value="Nqo5-like"/>
    <property type="match status" value="1"/>
</dbReference>
<dbReference type="InterPro" id="IPR037232">
    <property type="entry name" value="NADH_quin_OxRdtase_su_C/D-like"/>
</dbReference>
<dbReference type="PANTHER" id="PTHR43485:SF1">
    <property type="entry name" value="FORMATE HYDROGENLYASE SUBUNIT 5-RELATED"/>
    <property type="match status" value="1"/>
</dbReference>
<accession>G8U0F6</accession>
<dbReference type="PANTHER" id="PTHR43485">
    <property type="entry name" value="HYDROGENASE-4 COMPONENT G"/>
    <property type="match status" value="1"/>
</dbReference>
<dbReference type="KEGG" id="sap:Sulac_3041"/>
<dbReference type="HOGENOM" id="CLU_015134_3_1_9"/>
<dbReference type="InterPro" id="IPR001135">
    <property type="entry name" value="NADH_Q_OxRdtase_suD"/>
</dbReference>
<dbReference type="GO" id="GO:0008137">
    <property type="term" value="F:NADH dehydrogenase (ubiquinone) activity"/>
    <property type="evidence" value="ECO:0007669"/>
    <property type="project" value="InterPro"/>
</dbReference>
<name>G8U0F6_SULAD</name>
<dbReference type="Pfam" id="PF00329">
    <property type="entry name" value="Complex1_30kDa"/>
    <property type="match status" value="1"/>
</dbReference>
<dbReference type="InterPro" id="IPR029014">
    <property type="entry name" value="NiFe-Hase_large"/>
</dbReference>
<organism evidence="5 6">
    <name type="scientific">Sulfobacillus acidophilus (strain ATCC 700253 / DSM 10332 / NAL)</name>
    <dbReference type="NCBI Taxonomy" id="679936"/>
    <lineage>
        <taxon>Bacteria</taxon>
        <taxon>Bacillati</taxon>
        <taxon>Bacillota</taxon>
        <taxon>Clostridia</taxon>
        <taxon>Eubacteriales</taxon>
        <taxon>Clostridiales Family XVII. Incertae Sedis</taxon>
        <taxon>Sulfobacillus</taxon>
    </lineage>
</organism>
<reference evidence="6" key="1">
    <citation type="submission" date="2011-12" db="EMBL/GenBank/DDBJ databases">
        <title>The complete genome of chromosome of Sulfobacillus acidophilus DSM 10332.</title>
        <authorList>
            <person name="Lucas S."/>
            <person name="Han J."/>
            <person name="Lapidus A."/>
            <person name="Bruce D."/>
            <person name="Goodwin L."/>
            <person name="Pitluck S."/>
            <person name="Peters L."/>
            <person name="Kyrpides N."/>
            <person name="Mavromatis K."/>
            <person name="Ivanova N."/>
            <person name="Mikhailova N."/>
            <person name="Chertkov O."/>
            <person name="Saunders E."/>
            <person name="Detter J.C."/>
            <person name="Tapia R."/>
            <person name="Han C."/>
            <person name="Land M."/>
            <person name="Hauser L."/>
            <person name="Markowitz V."/>
            <person name="Cheng J.-F."/>
            <person name="Hugenholtz P."/>
            <person name="Woyke T."/>
            <person name="Wu D."/>
            <person name="Pukall R."/>
            <person name="Gehrich-Schroeter G."/>
            <person name="Schneider S."/>
            <person name="Klenk H.-P."/>
            <person name="Eisen J.A."/>
        </authorList>
    </citation>
    <scope>NUCLEOTIDE SEQUENCE [LARGE SCALE GENOMIC DNA]</scope>
    <source>
        <strain evidence="6">ATCC 700253 / DSM 10332 / NAL</strain>
    </source>
</reference>
<evidence type="ECO:0000313" key="5">
    <source>
        <dbReference type="EMBL" id="AEW06498.1"/>
    </source>
</evidence>
<evidence type="ECO:0000256" key="1">
    <source>
        <dbReference type="ARBA" id="ARBA00023002"/>
    </source>
</evidence>
<dbReference type="InterPro" id="IPR001268">
    <property type="entry name" value="NADH_UbQ_OxRdtase_30kDa_su"/>
</dbReference>
<keyword evidence="6" id="KW-1185">Reference proteome</keyword>
<dbReference type="AlphaFoldDB" id="G8U0F6"/>
<sequence>MDSRWQEQNAREKRAGSTLLALTAGLGPDLLAHWLSPEGTIRTYRVAAENRRVPSLTPVLPEVGYDEREISDEWGIMPIGHPDLRPLIPGRKGGPTACELPIRTVEGDGVTVMTVGPSHAGIIESGRFVFSLMGENILHLDLHLFQKYRGLERLLEGRPLDAVGPLISRVCGSDSVSHQVNWVGLLEQAAGYEPPEPVLWGRILLLEAERVLSHLNDVAQIPAGTGFQVAHQKGLALKERWQEGIARIVGRRWLFDTIRRGGVQAGQTADWRQLLEEMKPLWHRWRHLVESHHGFHDRMTGVGRLTETDAQALGAAGVVARASGIRWDARLYQPLYRALGLRPTIETRGDVFARFRVRLDEIEEAWRIMEAILAEAPASLTVTGFDSPDIDVDGTWVAFSESPHGLNAHVVTLEQGRIRRYHIRSGSYRNWPAMAFTVRGNLVGDFPLINKSFELCYSCHDR</sequence>
<protein>
    <submittedName>
        <fullName evidence="5">NADH-ubiquinone oxidoreductase chain 49kDa</fullName>
    </submittedName>
</protein>
<dbReference type="EMBL" id="CP003179">
    <property type="protein sequence ID" value="AEW06498.1"/>
    <property type="molecule type" value="Genomic_DNA"/>
</dbReference>
<feature type="domain" description="NADH-quinone oxidoreductase subunit D" evidence="4">
    <location>
        <begin position="237"/>
        <end position="378"/>
    </location>
</feature>
<gene>
    <name evidence="5" type="ordered locus">Sulac_3041</name>
</gene>
<reference evidence="5 6" key="2">
    <citation type="journal article" date="2012" name="Stand. Genomic Sci.">
        <title>Complete genome sequence of the moderately thermophilic mineral-sulfide-oxidizing firmicute Sulfobacillus acidophilus type strain (NAL(T)).</title>
        <authorList>
            <person name="Anderson I."/>
            <person name="Chertkov O."/>
            <person name="Chen A."/>
            <person name="Saunders E."/>
            <person name="Lapidus A."/>
            <person name="Nolan M."/>
            <person name="Lucas S."/>
            <person name="Hammon N."/>
            <person name="Deshpande S."/>
            <person name="Cheng J.F."/>
            <person name="Han C."/>
            <person name="Tapia R."/>
            <person name="Goodwin L.A."/>
            <person name="Pitluck S."/>
            <person name="Liolios K."/>
            <person name="Pagani I."/>
            <person name="Ivanova N."/>
            <person name="Mikhailova N."/>
            <person name="Pati A."/>
            <person name="Palaniappan K."/>
            <person name="Land M."/>
            <person name="Pan C."/>
            <person name="Rohde M."/>
            <person name="Pukall R."/>
            <person name="Goker M."/>
            <person name="Detter J.C."/>
            <person name="Woyke T."/>
            <person name="Bristow J."/>
            <person name="Eisen J.A."/>
            <person name="Markowitz V."/>
            <person name="Hugenholtz P."/>
            <person name="Kyrpides N.C."/>
            <person name="Klenk H.P."/>
            <person name="Mavromatis K."/>
        </authorList>
    </citation>
    <scope>NUCLEOTIDE SEQUENCE [LARGE SCALE GENOMIC DNA]</scope>
    <source>
        <strain evidence="6">ATCC 700253 / DSM 10332 / NAL</strain>
    </source>
</reference>
<dbReference type="InterPro" id="IPR052197">
    <property type="entry name" value="ComplexI_49kDa-like"/>
</dbReference>
<dbReference type="STRING" id="679936.Sulac_3041"/>
<dbReference type="SUPFAM" id="SSF56762">
    <property type="entry name" value="HydB/Nqo4-like"/>
    <property type="match status" value="1"/>
</dbReference>
<dbReference type="Proteomes" id="UP000005439">
    <property type="component" value="Chromosome"/>
</dbReference>
<dbReference type="GO" id="GO:0016651">
    <property type="term" value="F:oxidoreductase activity, acting on NAD(P)H"/>
    <property type="evidence" value="ECO:0007669"/>
    <property type="project" value="InterPro"/>
</dbReference>
<dbReference type="Gene3D" id="3.30.460.80">
    <property type="entry name" value="NADH:ubiquinone oxidoreductase, 30kDa subunit"/>
    <property type="match status" value="1"/>
</dbReference>
<evidence type="ECO:0000259" key="4">
    <source>
        <dbReference type="Pfam" id="PF00346"/>
    </source>
</evidence>